<name>A0A1D8GMT8_9FIRM</name>
<dbReference type="InterPro" id="IPR012854">
    <property type="entry name" value="Cu_amine_oxidase-like_N"/>
</dbReference>
<evidence type="ECO:0000313" key="3">
    <source>
        <dbReference type="Proteomes" id="UP000095743"/>
    </source>
</evidence>
<dbReference type="Gene3D" id="3.30.457.10">
    <property type="entry name" value="Copper amine oxidase-like, N-terminal domain"/>
    <property type="match status" value="1"/>
</dbReference>
<organism evidence="2 3">
    <name type="scientific">Geosporobacter ferrireducens</name>
    <dbReference type="NCBI Taxonomy" id="1424294"/>
    <lineage>
        <taxon>Bacteria</taxon>
        <taxon>Bacillati</taxon>
        <taxon>Bacillota</taxon>
        <taxon>Clostridia</taxon>
        <taxon>Peptostreptococcales</taxon>
        <taxon>Thermotaleaceae</taxon>
        <taxon>Geosporobacter</taxon>
    </lineage>
</organism>
<dbReference type="KEGG" id="gfe:Gferi_23400"/>
<reference evidence="2 3" key="1">
    <citation type="submission" date="2016-09" db="EMBL/GenBank/DDBJ databases">
        <title>Genomic analysis reveals versatility of anaerobic energy metabolism of Geosporobacter ferrireducens IRF9 of phylum Firmicutes.</title>
        <authorList>
            <person name="Kim S.-J."/>
        </authorList>
    </citation>
    <scope>NUCLEOTIDE SEQUENCE [LARGE SCALE GENOMIC DNA]</scope>
    <source>
        <strain evidence="2 3">IRF9</strain>
    </source>
</reference>
<dbReference type="AlphaFoldDB" id="A0A1D8GMT8"/>
<dbReference type="EMBL" id="CP017269">
    <property type="protein sequence ID" value="AOT72229.1"/>
    <property type="molecule type" value="Genomic_DNA"/>
</dbReference>
<dbReference type="RefSeq" id="WP_069980544.1">
    <property type="nucleotide sequence ID" value="NZ_CP017269.1"/>
</dbReference>
<protein>
    <recommendedName>
        <fullName evidence="1">Copper amine oxidase-like N-terminal domain-containing protein</fullName>
    </recommendedName>
</protein>
<sequence length="378" mass="43113">MKKRYLLLIAVLLILIPNLGFADSEIKIMIDGFQVQFDQNTGFPYIDENGRIQVPVSAVLESCGIFVVWDDQNRTVITQKDGVRVEIPIGKNYITKNYTQIEIDTAARIKDGRTYLPIRKVMESYGGEVKWDSSAQTVFITTAKNSSILRFNLPPELGMPKLSKEEINELVGADPQIIQEKISTVYDFIQYMESAGYRSVSGDTHIEGKVYNWSFNRPALSTIKVNEGNCGATSNLANYILKDDYDEVGFVFFSADSGQGGHIINYIKQDEKYYIIDFVKYPMSDYKGFIDIVTVDDLKDFPEECIIRYGDRGRLYQIKIIISYQADNQIPIGYNRREAVGRFFPIDMKDSITVLYETPSEGKIVDFIKGPEKQPKWD</sequence>
<dbReference type="SUPFAM" id="SSF55383">
    <property type="entry name" value="Copper amine oxidase, domain N"/>
    <property type="match status" value="1"/>
</dbReference>
<dbReference type="STRING" id="1424294.Gferi_23400"/>
<keyword evidence="3" id="KW-1185">Reference proteome</keyword>
<dbReference type="Pfam" id="PF07833">
    <property type="entry name" value="Cu_amine_oxidN1"/>
    <property type="match status" value="1"/>
</dbReference>
<gene>
    <name evidence="2" type="ORF">Gferi_23400</name>
</gene>
<evidence type="ECO:0000259" key="1">
    <source>
        <dbReference type="Pfam" id="PF07833"/>
    </source>
</evidence>
<dbReference type="InterPro" id="IPR036582">
    <property type="entry name" value="Mao_N_sf"/>
</dbReference>
<proteinExistence type="predicted"/>
<feature type="domain" description="Copper amine oxidase-like N-terminal" evidence="1">
    <location>
        <begin position="32"/>
        <end position="140"/>
    </location>
</feature>
<accession>A0A1D8GMT8</accession>
<evidence type="ECO:0000313" key="2">
    <source>
        <dbReference type="EMBL" id="AOT72229.1"/>
    </source>
</evidence>
<dbReference type="Proteomes" id="UP000095743">
    <property type="component" value="Chromosome"/>
</dbReference>